<dbReference type="WBParaSite" id="maker-PairedContig_1089-snap-gene-0.1-mRNA-1">
    <property type="protein sequence ID" value="maker-PairedContig_1089-snap-gene-0.1-mRNA-1"/>
    <property type="gene ID" value="maker-PairedContig_1089-snap-gene-0.1"/>
</dbReference>
<evidence type="ECO:0000313" key="5">
    <source>
        <dbReference type="WBParaSite" id="maker-PairedContig_1089-snap-gene-0.1-mRNA-1"/>
    </source>
</evidence>
<evidence type="ECO:0000313" key="6">
    <source>
        <dbReference type="WBParaSite" id="mrna-Wban_02251"/>
    </source>
</evidence>
<feature type="chain" id="PRO_5010501077" evidence="1">
    <location>
        <begin position="26"/>
        <end position="118"/>
    </location>
</feature>
<reference evidence="3" key="1">
    <citation type="submission" date="2012-08" db="EMBL/GenBank/DDBJ databases">
        <title>The Genome Sequence of Wuchereria bancrofti.</title>
        <authorList>
            <person name="Nutman T.B."/>
            <person name="Fink D.L."/>
            <person name="Russ C."/>
            <person name="Young S."/>
            <person name="Zeng Q."/>
            <person name="Koehrsen M."/>
            <person name="Alvarado L."/>
            <person name="Berlin A."/>
            <person name="Chapman S.B."/>
            <person name="Chen Z."/>
            <person name="Freedman E."/>
            <person name="Gellesch M."/>
            <person name="Goldberg J."/>
            <person name="Griggs A."/>
            <person name="Gujja S."/>
            <person name="Heilman E.R."/>
            <person name="Heiman D."/>
            <person name="Hepburn T."/>
            <person name="Howarth C."/>
            <person name="Jen D."/>
            <person name="Larson L."/>
            <person name="Lewis B."/>
            <person name="Mehta T."/>
            <person name="Park D."/>
            <person name="Pearson M."/>
            <person name="Roberts A."/>
            <person name="Saif S."/>
            <person name="Shea T."/>
            <person name="Shenoy N."/>
            <person name="Sisk P."/>
            <person name="Stolte C."/>
            <person name="Sykes S."/>
            <person name="Walk T."/>
            <person name="White J."/>
            <person name="Yandava C."/>
            <person name="Haas B."/>
            <person name="Henn M.R."/>
            <person name="Nusbaum C."/>
            <person name="Birren B."/>
        </authorList>
    </citation>
    <scope>NUCLEOTIDE SEQUENCE [LARGE SCALE GENOMIC DNA]</scope>
    <source>
        <strain evidence="3">NA</strain>
    </source>
</reference>
<keyword evidence="1" id="KW-0732">Signal</keyword>
<name>J9FK45_WUCBA</name>
<evidence type="ECO:0000313" key="3">
    <source>
        <dbReference type="Proteomes" id="UP000004810"/>
    </source>
</evidence>
<dbReference type="AlphaFoldDB" id="J9FK45"/>
<proteinExistence type="predicted"/>
<gene>
    <name evidence="2" type="ORF">WUBG_01368</name>
</gene>
<dbReference type="Proteomes" id="UP000093561">
    <property type="component" value="Unassembled WGS sequence"/>
</dbReference>
<evidence type="ECO:0000313" key="4">
    <source>
        <dbReference type="Proteomes" id="UP000093561"/>
    </source>
</evidence>
<dbReference type="EMBL" id="ADBV01000309">
    <property type="protein sequence ID" value="EJW87719.1"/>
    <property type="molecule type" value="Genomic_DNA"/>
</dbReference>
<reference evidence="6" key="5">
    <citation type="submission" date="2024-02" db="UniProtKB">
        <authorList>
            <consortium name="WormBaseParasite"/>
        </authorList>
    </citation>
    <scope>IDENTIFICATION</scope>
    <source>
        <strain evidence="5 6">pt0022</strain>
    </source>
</reference>
<accession>J9FK45</accession>
<reference evidence="4" key="4">
    <citation type="journal article" date="2016" name="Mol. Ecol.">
        <title>Population genomics of the filarial nematode parasite Wuchereria bancrofti from mosquitoes.</title>
        <authorList>
            <person name="Small S.T."/>
            <person name="Reimer L.J."/>
            <person name="Tisch D.J."/>
            <person name="King C.L."/>
            <person name="Christensen B.M."/>
            <person name="Siba P.M."/>
            <person name="Kazura J.W."/>
            <person name="Serre D."/>
            <person name="Zimmerman P.A."/>
        </authorList>
    </citation>
    <scope>NUCLEOTIDE SEQUENCE</scope>
    <source>
        <strain evidence="4">pt0022</strain>
    </source>
</reference>
<reference evidence="4" key="3">
    <citation type="submission" date="2015-03" db="EMBL/GenBank/DDBJ databases">
        <title>Wuchereria bancrofti Genome Sequencing Papua New Guinea Strain.</title>
        <authorList>
            <person name="Small S.T."/>
            <person name="Serre D."/>
            <person name="Zimmerman P.A."/>
        </authorList>
    </citation>
    <scope>NUCLEOTIDE SEQUENCE [LARGE SCALE GENOMIC DNA]</scope>
    <source>
        <strain evidence="4">pt0022</strain>
    </source>
</reference>
<protein>
    <submittedName>
        <fullName evidence="2 5">Uncharacterized protein</fullName>
    </submittedName>
</protein>
<reference evidence="2" key="2">
    <citation type="submission" date="2012-08" db="EMBL/GenBank/DDBJ databases">
        <title>The Genome Sequence of Wuchereria bancrofti.</title>
        <authorList>
            <consortium name="The Broad Institute Genome Sequencing Platform"/>
            <consortium name="Broad Institute Genome Sequencing Center for Infectious Disease"/>
            <person name="Nutman T.B."/>
            <person name="Fink D.L."/>
            <person name="Russ C."/>
            <person name="Young S."/>
            <person name="Zeng Q."/>
            <person name="Koehrsen M."/>
            <person name="Alvarado L."/>
            <person name="Berlin A."/>
            <person name="Borenstein D."/>
            <person name="Chapman S.B."/>
            <person name="Chen Z."/>
            <person name="Engels R."/>
            <person name="Freedman E."/>
            <person name="Gellesch M."/>
            <person name="Goldberg J."/>
            <person name="Griggs A."/>
            <person name="Gujja S."/>
            <person name="Heilman E.R."/>
            <person name="Heiman D."/>
            <person name="Hepburn T."/>
            <person name="Howarth C."/>
            <person name="Jen D."/>
            <person name="Larson L."/>
            <person name="Lewis B."/>
            <person name="Mehta T."/>
            <person name="Park D."/>
            <person name="Pearson M."/>
            <person name="Richards J."/>
            <person name="Roberts A."/>
            <person name="Saif S."/>
            <person name="Shea T."/>
            <person name="Shenoy N."/>
            <person name="Sisk P."/>
            <person name="Stolte C."/>
            <person name="Sykes S."/>
            <person name="Walk T."/>
            <person name="White J."/>
            <person name="Yandava C."/>
            <person name="Haas B."/>
            <person name="Henn M.R."/>
            <person name="Nusbaum C."/>
            <person name="Birren B."/>
        </authorList>
    </citation>
    <scope>NUCLEOTIDE SEQUENCE</scope>
</reference>
<evidence type="ECO:0000256" key="1">
    <source>
        <dbReference type="SAM" id="SignalP"/>
    </source>
</evidence>
<dbReference type="WBParaSite" id="mrna-Wban_02251">
    <property type="protein sequence ID" value="mrna-Wban_02251"/>
    <property type="gene ID" value="Wban_02251"/>
</dbReference>
<dbReference type="Proteomes" id="UP000004810">
    <property type="component" value="Unassembled WGS sequence"/>
</dbReference>
<organism evidence="2 3">
    <name type="scientific">Wuchereria bancrofti</name>
    <dbReference type="NCBI Taxonomy" id="6293"/>
    <lineage>
        <taxon>Eukaryota</taxon>
        <taxon>Metazoa</taxon>
        <taxon>Ecdysozoa</taxon>
        <taxon>Nematoda</taxon>
        <taxon>Chromadorea</taxon>
        <taxon>Rhabditida</taxon>
        <taxon>Spirurina</taxon>
        <taxon>Spiruromorpha</taxon>
        <taxon>Filarioidea</taxon>
        <taxon>Onchocercidae</taxon>
        <taxon>Wuchereria</taxon>
    </lineage>
</organism>
<sequence>MFRELYLTVLFGAICLAMPIFDSLAMEDNNELRNIRVKRYDPFSAYNPYLSSLPYTYKLKTPFFKVKVNSGYPNNGFANHPLHGINDNSFYPYANNVHHSLVNLPHMPHYPYGYGWGR</sequence>
<feature type="signal peptide" evidence="1">
    <location>
        <begin position="1"/>
        <end position="25"/>
    </location>
</feature>
<evidence type="ECO:0000313" key="2">
    <source>
        <dbReference type="EMBL" id="EJW87719.1"/>
    </source>
</evidence>